<evidence type="ECO:0000313" key="2">
    <source>
        <dbReference type="Proteomes" id="UP000824890"/>
    </source>
</evidence>
<proteinExistence type="predicted"/>
<dbReference type="EMBL" id="JAGKQM010000004">
    <property type="protein sequence ID" value="KAH0928983.1"/>
    <property type="molecule type" value="Genomic_DNA"/>
</dbReference>
<protein>
    <submittedName>
        <fullName evidence="1">Uncharacterized protein</fullName>
    </submittedName>
</protein>
<name>A0ABQ8DIF0_BRANA</name>
<organism evidence="1 2">
    <name type="scientific">Brassica napus</name>
    <name type="common">Rape</name>
    <dbReference type="NCBI Taxonomy" id="3708"/>
    <lineage>
        <taxon>Eukaryota</taxon>
        <taxon>Viridiplantae</taxon>
        <taxon>Streptophyta</taxon>
        <taxon>Embryophyta</taxon>
        <taxon>Tracheophyta</taxon>
        <taxon>Spermatophyta</taxon>
        <taxon>Magnoliopsida</taxon>
        <taxon>eudicotyledons</taxon>
        <taxon>Gunneridae</taxon>
        <taxon>Pentapetalae</taxon>
        <taxon>rosids</taxon>
        <taxon>malvids</taxon>
        <taxon>Brassicales</taxon>
        <taxon>Brassicaceae</taxon>
        <taxon>Brassiceae</taxon>
        <taxon>Brassica</taxon>
    </lineage>
</organism>
<dbReference type="Proteomes" id="UP000824890">
    <property type="component" value="Unassembled WGS sequence"/>
</dbReference>
<gene>
    <name evidence="1" type="ORF">HID58_014710</name>
</gene>
<sequence length="75" mass="8373">MIFAVLSSHDLCCLLHLPVLTRRTTISARDHLCLPQRRPCSVFPDAAARSSPRRCSVFSHPVLILQAYAIALVFL</sequence>
<reference evidence="1 2" key="1">
    <citation type="submission" date="2021-05" db="EMBL/GenBank/DDBJ databases">
        <title>Genome Assembly of Synthetic Allotetraploid Brassica napus Reveals Homoeologous Exchanges between Subgenomes.</title>
        <authorList>
            <person name="Davis J.T."/>
        </authorList>
    </citation>
    <scope>NUCLEOTIDE SEQUENCE [LARGE SCALE GENOMIC DNA]</scope>
    <source>
        <strain evidence="2">cv. Da-Ae</strain>
        <tissue evidence="1">Seedling</tissue>
    </source>
</reference>
<comment type="caution">
    <text evidence="1">The sequence shown here is derived from an EMBL/GenBank/DDBJ whole genome shotgun (WGS) entry which is preliminary data.</text>
</comment>
<evidence type="ECO:0000313" key="1">
    <source>
        <dbReference type="EMBL" id="KAH0928983.1"/>
    </source>
</evidence>
<accession>A0ABQ8DIF0</accession>
<keyword evidence="2" id="KW-1185">Reference proteome</keyword>